<protein>
    <submittedName>
        <fullName evidence="1">Uncharacterized protein</fullName>
    </submittedName>
</protein>
<comment type="caution">
    <text evidence="1">The sequence shown here is derived from an EMBL/GenBank/DDBJ whole genome shotgun (WGS) entry which is preliminary data.</text>
</comment>
<dbReference type="EMBL" id="CAJVCH010541245">
    <property type="protein sequence ID" value="CAG7826818.1"/>
    <property type="molecule type" value="Genomic_DNA"/>
</dbReference>
<dbReference type="AlphaFoldDB" id="A0A8J2L7U2"/>
<feature type="non-terminal residue" evidence="1">
    <location>
        <position position="168"/>
    </location>
</feature>
<reference evidence="1" key="1">
    <citation type="submission" date="2021-06" db="EMBL/GenBank/DDBJ databases">
        <authorList>
            <person name="Hodson N. C."/>
            <person name="Mongue J. A."/>
            <person name="Jaron S. K."/>
        </authorList>
    </citation>
    <scope>NUCLEOTIDE SEQUENCE</scope>
</reference>
<feature type="non-terminal residue" evidence="1">
    <location>
        <position position="1"/>
    </location>
</feature>
<accession>A0A8J2L7U2</accession>
<sequence>IEQLIPKRSKYLLTSSIETSDEEVSVRPVRKRGKIAKHSDVEYEFRSLDCAQDNNGNSSGTSEIPFPLLPKTLLLPVTDSCQLAESSAGIPDHVNFAGTSAAIDPAKRFEERVLRQLQRISLDIAELSADVKVLKQRSNLSETRFEVNGLPQLPLKTPDEVMEFSDLV</sequence>
<keyword evidence="2" id="KW-1185">Reference proteome</keyword>
<dbReference type="Proteomes" id="UP000708208">
    <property type="component" value="Unassembled WGS sequence"/>
</dbReference>
<gene>
    <name evidence="1" type="ORF">AFUS01_LOCUS36853</name>
</gene>
<name>A0A8J2L7U2_9HEXA</name>
<organism evidence="1 2">
    <name type="scientific">Allacma fusca</name>
    <dbReference type="NCBI Taxonomy" id="39272"/>
    <lineage>
        <taxon>Eukaryota</taxon>
        <taxon>Metazoa</taxon>
        <taxon>Ecdysozoa</taxon>
        <taxon>Arthropoda</taxon>
        <taxon>Hexapoda</taxon>
        <taxon>Collembola</taxon>
        <taxon>Symphypleona</taxon>
        <taxon>Sminthuridae</taxon>
        <taxon>Allacma</taxon>
    </lineage>
</organism>
<evidence type="ECO:0000313" key="2">
    <source>
        <dbReference type="Proteomes" id="UP000708208"/>
    </source>
</evidence>
<proteinExistence type="predicted"/>
<evidence type="ECO:0000313" key="1">
    <source>
        <dbReference type="EMBL" id="CAG7826818.1"/>
    </source>
</evidence>